<dbReference type="EMBL" id="CAWUHB010000007">
    <property type="protein sequence ID" value="CAK7213727.1"/>
    <property type="molecule type" value="Genomic_DNA"/>
</dbReference>
<proteinExistence type="predicted"/>
<evidence type="ECO:0000256" key="6">
    <source>
        <dbReference type="ARBA" id="ARBA00023315"/>
    </source>
</evidence>
<evidence type="ECO:0000256" key="2">
    <source>
        <dbReference type="ARBA" id="ARBA00022679"/>
    </source>
</evidence>
<evidence type="ECO:0000256" key="5">
    <source>
        <dbReference type="ARBA" id="ARBA00023136"/>
    </source>
</evidence>
<dbReference type="Pfam" id="PF03062">
    <property type="entry name" value="MBOAT"/>
    <property type="match status" value="1"/>
</dbReference>
<sequence length="613" mass="68117">MLPYINAPFVYVADQLGAGPDELKLIFSFLLSYPLAGLLKRVPDARPERKNLFIIAVSVFYLVGLFDLWGGLRTLFISSAVSYALAKYMRTSPYMPWIAFVFLMGHMSVNQITRQFANAPSSVDITGAQMVLVIKLSAFCWNVADGLVPDADLTPFQRDRVLRELPGLLDYAGYVLFFPSLLAGPACDFAEYRRWLDTSMFAVPASMDPAKRPPTRRKRKIPRSGTPAMKKMAVGLVWIVVFLKMSAWYPSTVVLYDEAGGGTSFLRRVWLLYVTGFVTRTKYYGVWSLTEGSCILAGLGFNGVDPATGRISWNRVANIDAWGVESAQNTRAYLENWNMKTNTWLRNYVYLRVTPRGKKPGFRASMATFVTSAFWHGFYPGYYLAFVLASLIQTVAKNFRRFFRPFFFRDPATLKEPLPTKLWVYDPLSFVATQLAFAFAVAPFILLTLHDSLLAWSRVYFYAVVGVLGSMALFASPVKPALKKELERRAAKVAASSGSSSGVVDDPSKLPPAAFASGFVTPNPPSPLVAPVRVTSVHDGATDDDDDDDEPTPADLPPTREFAETRKIMGPGVPDDPQGELDDMVAELRSEVENLQRRATASGKMQSALKKRT</sequence>
<gene>
    <name evidence="9" type="primary">ale1</name>
    <name evidence="9" type="ORF">SCUCBS95973_001897</name>
</gene>
<keyword evidence="10" id="KW-1185">Reference proteome</keyword>
<comment type="caution">
    <text evidence="9">The sequence shown here is derived from an EMBL/GenBank/DDBJ whole genome shotgun (WGS) entry which is preliminary data.</text>
</comment>
<feature type="transmembrane region" description="Helical" evidence="8">
    <location>
        <begin position="94"/>
        <end position="113"/>
    </location>
</feature>
<evidence type="ECO:0000256" key="7">
    <source>
        <dbReference type="SAM" id="MobiDB-lite"/>
    </source>
</evidence>
<evidence type="ECO:0000256" key="3">
    <source>
        <dbReference type="ARBA" id="ARBA00022692"/>
    </source>
</evidence>
<organism evidence="9 10">
    <name type="scientific">Sporothrix curviconia</name>
    <dbReference type="NCBI Taxonomy" id="1260050"/>
    <lineage>
        <taxon>Eukaryota</taxon>
        <taxon>Fungi</taxon>
        <taxon>Dikarya</taxon>
        <taxon>Ascomycota</taxon>
        <taxon>Pezizomycotina</taxon>
        <taxon>Sordariomycetes</taxon>
        <taxon>Sordariomycetidae</taxon>
        <taxon>Ophiostomatales</taxon>
        <taxon>Ophiostomataceae</taxon>
        <taxon>Sporothrix</taxon>
    </lineage>
</organism>
<comment type="subcellular location">
    <subcellularLocation>
        <location evidence="1">Membrane</location>
        <topology evidence="1">Multi-pass membrane protein</topology>
    </subcellularLocation>
</comment>
<feature type="compositionally biased region" description="Acidic residues" evidence="7">
    <location>
        <begin position="542"/>
        <end position="552"/>
    </location>
</feature>
<reference evidence="9 10" key="1">
    <citation type="submission" date="2024-01" db="EMBL/GenBank/DDBJ databases">
        <authorList>
            <person name="Allen C."/>
            <person name="Tagirdzhanova G."/>
        </authorList>
    </citation>
    <scope>NUCLEOTIDE SEQUENCE [LARGE SCALE GENOMIC DNA]</scope>
</reference>
<keyword evidence="5 8" id="KW-0472">Membrane</keyword>
<dbReference type="Proteomes" id="UP001642405">
    <property type="component" value="Unassembled WGS sequence"/>
</dbReference>
<dbReference type="GO" id="GO:0016746">
    <property type="term" value="F:acyltransferase activity"/>
    <property type="evidence" value="ECO:0007669"/>
    <property type="project" value="UniProtKB-KW"/>
</dbReference>
<dbReference type="InterPro" id="IPR004299">
    <property type="entry name" value="MBOAT_fam"/>
</dbReference>
<keyword evidence="3 8" id="KW-0812">Transmembrane</keyword>
<feature type="region of interest" description="Disordered" evidence="7">
    <location>
        <begin position="538"/>
        <end position="581"/>
    </location>
</feature>
<evidence type="ECO:0000313" key="9">
    <source>
        <dbReference type="EMBL" id="CAK7213727.1"/>
    </source>
</evidence>
<evidence type="ECO:0000256" key="1">
    <source>
        <dbReference type="ARBA" id="ARBA00004141"/>
    </source>
</evidence>
<evidence type="ECO:0000256" key="4">
    <source>
        <dbReference type="ARBA" id="ARBA00022989"/>
    </source>
</evidence>
<dbReference type="InterPro" id="IPR049941">
    <property type="entry name" value="LPLAT_7/PORCN-like"/>
</dbReference>
<keyword evidence="4 8" id="KW-1133">Transmembrane helix</keyword>
<keyword evidence="2" id="KW-0808">Transferase</keyword>
<protein>
    <submittedName>
        <fullName evidence="9">Lysophospholipid acyltransferase</fullName>
    </submittedName>
</protein>
<evidence type="ECO:0000256" key="8">
    <source>
        <dbReference type="SAM" id="Phobius"/>
    </source>
</evidence>
<name>A0ABP0B2H5_9PEZI</name>
<accession>A0ABP0B2H5</accession>
<evidence type="ECO:0000313" key="10">
    <source>
        <dbReference type="Proteomes" id="UP001642405"/>
    </source>
</evidence>
<dbReference type="PANTHER" id="PTHR13906:SF4">
    <property type="entry name" value="LYSOPHOSPHOLIPID ACYLTRANSFERASE 6"/>
    <property type="match status" value="1"/>
</dbReference>
<keyword evidence="6 9" id="KW-0012">Acyltransferase</keyword>
<dbReference type="PANTHER" id="PTHR13906">
    <property type="entry name" value="PORCUPINE"/>
    <property type="match status" value="1"/>
</dbReference>
<feature type="transmembrane region" description="Helical" evidence="8">
    <location>
        <begin position="459"/>
        <end position="478"/>
    </location>
</feature>
<feature type="transmembrane region" description="Helical" evidence="8">
    <location>
        <begin position="228"/>
        <end position="249"/>
    </location>
</feature>
<feature type="transmembrane region" description="Helical" evidence="8">
    <location>
        <begin position="428"/>
        <end position="447"/>
    </location>
</feature>
<feature type="transmembrane region" description="Helical" evidence="8">
    <location>
        <begin position="51"/>
        <end position="72"/>
    </location>
</feature>
<feature type="transmembrane region" description="Helical" evidence="8">
    <location>
        <begin position="381"/>
        <end position="399"/>
    </location>
</feature>